<gene>
    <name evidence="10" type="ORF">SERN_2281</name>
</gene>
<feature type="compositionally biased region" description="Basic and acidic residues" evidence="8">
    <location>
        <begin position="7"/>
        <end position="25"/>
    </location>
</feature>
<evidence type="ECO:0000256" key="6">
    <source>
        <dbReference type="ARBA" id="ARBA00023136"/>
    </source>
</evidence>
<keyword evidence="4 7" id="KW-0812">Transmembrane</keyword>
<evidence type="ECO:0000256" key="5">
    <source>
        <dbReference type="ARBA" id="ARBA00022989"/>
    </source>
</evidence>
<feature type="transmembrane region" description="Helical" evidence="7">
    <location>
        <begin position="126"/>
        <end position="148"/>
    </location>
</feature>
<evidence type="ECO:0000256" key="3">
    <source>
        <dbReference type="ARBA" id="ARBA00022475"/>
    </source>
</evidence>
<dbReference type="GO" id="GO:0055085">
    <property type="term" value="P:transmembrane transport"/>
    <property type="evidence" value="ECO:0007669"/>
    <property type="project" value="InterPro"/>
</dbReference>
<dbReference type="PANTHER" id="PTHR30151">
    <property type="entry name" value="ALKANE SULFONATE ABC TRANSPORTER-RELATED, MEMBRANE SUBUNIT"/>
    <property type="match status" value="1"/>
</dbReference>
<feature type="transmembrane region" description="Helical" evidence="7">
    <location>
        <begin position="154"/>
        <end position="173"/>
    </location>
</feature>
<feature type="transmembrane region" description="Helical" evidence="7">
    <location>
        <begin position="94"/>
        <end position="114"/>
    </location>
</feature>
<dbReference type="Pfam" id="PF00528">
    <property type="entry name" value="BPD_transp_1"/>
    <property type="match status" value="1"/>
</dbReference>
<sequence length="281" mass="29148">MTATEPDEPRHGDVAGTRSHLDARRGPRRSTHGSPALSLLPAAVLAVVLLTAWTWGAGRLGPVLLPTPGAVLQALTELAATGDLWPAVVATGGVAAQGALLAVVIAVPLAWLIVHSRHASAALEPYLAASQAIPAVAIAPLLVLWFGYGPGTTALLAALLVFFPIVITTALGLRGLDPEVLAAARVDGAGRWRLLRHIETPLALPQFLAGLRAGVALAMTGAVVGEFVIGGQGLGQLLESQRTRNDTAGLFATLVVLTLTSMTAYGIVRLLEQRALRLTER</sequence>
<name>A0A4Z1E0T3_9MICO</name>
<evidence type="ECO:0000313" key="10">
    <source>
        <dbReference type="EMBL" id="TGO04688.1"/>
    </source>
</evidence>
<dbReference type="InterPro" id="IPR035906">
    <property type="entry name" value="MetI-like_sf"/>
</dbReference>
<dbReference type="CDD" id="cd06261">
    <property type="entry name" value="TM_PBP2"/>
    <property type="match status" value="1"/>
</dbReference>
<accession>A0A4Z1E0T3</accession>
<keyword evidence="6 7" id="KW-0472">Membrane</keyword>
<reference evidence="10 11" key="1">
    <citation type="submission" date="2018-11" db="EMBL/GenBank/DDBJ databases">
        <title>Complete genome sequencing of the Actinobacteria Serinibacter sp. K3-2.</title>
        <authorList>
            <person name="Rakitin A.L."/>
            <person name="Beletsky A.V."/>
            <person name="Mardanov A.V."/>
            <person name="Ravin N.V."/>
            <person name="Gromova A.S."/>
            <person name="Filippova S.N."/>
            <person name="Gal'Chenko V.F."/>
        </authorList>
    </citation>
    <scope>NUCLEOTIDE SEQUENCE [LARGE SCALE GENOMIC DNA]</scope>
    <source>
        <strain evidence="10 11">K3-2</strain>
    </source>
</reference>
<dbReference type="RefSeq" id="WP_135850247.1">
    <property type="nucleotide sequence ID" value="NZ_RHPJ01000003.1"/>
</dbReference>
<keyword evidence="2 7" id="KW-0813">Transport</keyword>
<evidence type="ECO:0000259" key="9">
    <source>
        <dbReference type="PROSITE" id="PS50928"/>
    </source>
</evidence>
<dbReference type="PANTHER" id="PTHR30151:SF20">
    <property type="entry name" value="ABC TRANSPORTER PERMEASE PROTEIN HI_0355-RELATED"/>
    <property type="match status" value="1"/>
</dbReference>
<dbReference type="Proteomes" id="UP000297318">
    <property type="component" value="Unassembled WGS sequence"/>
</dbReference>
<evidence type="ECO:0000256" key="4">
    <source>
        <dbReference type="ARBA" id="ARBA00022692"/>
    </source>
</evidence>
<feature type="transmembrane region" description="Helical" evidence="7">
    <location>
        <begin position="249"/>
        <end position="271"/>
    </location>
</feature>
<keyword evidence="5 7" id="KW-1133">Transmembrane helix</keyword>
<comment type="similarity">
    <text evidence="7">Belongs to the binding-protein-dependent transport system permease family.</text>
</comment>
<evidence type="ECO:0000313" key="11">
    <source>
        <dbReference type="Proteomes" id="UP000297318"/>
    </source>
</evidence>
<dbReference type="PROSITE" id="PS50928">
    <property type="entry name" value="ABC_TM1"/>
    <property type="match status" value="1"/>
</dbReference>
<feature type="transmembrane region" description="Helical" evidence="7">
    <location>
        <begin position="34"/>
        <end position="55"/>
    </location>
</feature>
<dbReference type="Gene3D" id="1.10.3720.10">
    <property type="entry name" value="MetI-like"/>
    <property type="match status" value="1"/>
</dbReference>
<comment type="caution">
    <text evidence="10">The sequence shown here is derived from an EMBL/GenBank/DDBJ whole genome shotgun (WGS) entry which is preliminary data.</text>
</comment>
<keyword evidence="11" id="KW-1185">Reference proteome</keyword>
<evidence type="ECO:0000256" key="1">
    <source>
        <dbReference type="ARBA" id="ARBA00004651"/>
    </source>
</evidence>
<dbReference type="SUPFAM" id="SSF161098">
    <property type="entry name" value="MetI-like"/>
    <property type="match status" value="1"/>
</dbReference>
<protein>
    <submittedName>
        <fullName evidence="10">Hydroxymethylpyrimidine ABC transporter, transmembrane component</fullName>
    </submittedName>
</protein>
<dbReference type="InterPro" id="IPR000515">
    <property type="entry name" value="MetI-like"/>
</dbReference>
<feature type="domain" description="ABC transmembrane type-1" evidence="9">
    <location>
        <begin position="88"/>
        <end position="268"/>
    </location>
</feature>
<comment type="subcellular location">
    <subcellularLocation>
        <location evidence="1 7">Cell membrane</location>
        <topology evidence="1 7">Multi-pass membrane protein</topology>
    </subcellularLocation>
</comment>
<evidence type="ECO:0000256" key="2">
    <source>
        <dbReference type="ARBA" id="ARBA00022448"/>
    </source>
</evidence>
<feature type="transmembrane region" description="Helical" evidence="7">
    <location>
        <begin position="202"/>
        <end position="229"/>
    </location>
</feature>
<feature type="region of interest" description="Disordered" evidence="8">
    <location>
        <begin position="1"/>
        <end position="34"/>
    </location>
</feature>
<dbReference type="OrthoDB" id="3173654at2"/>
<proteinExistence type="inferred from homology"/>
<keyword evidence="3" id="KW-1003">Cell membrane</keyword>
<dbReference type="EMBL" id="RHPJ01000003">
    <property type="protein sequence ID" value="TGO04688.1"/>
    <property type="molecule type" value="Genomic_DNA"/>
</dbReference>
<organism evidence="10 11">
    <name type="scientific">Serinibacter arcticus</name>
    <dbReference type="NCBI Taxonomy" id="1655435"/>
    <lineage>
        <taxon>Bacteria</taxon>
        <taxon>Bacillati</taxon>
        <taxon>Actinomycetota</taxon>
        <taxon>Actinomycetes</taxon>
        <taxon>Micrococcales</taxon>
        <taxon>Beutenbergiaceae</taxon>
        <taxon>Serinibacter</taxon>
    </lineage>
</organism>
<dbReference type="GO" id="GO:0005886">
    <property type="term" value="C:plasma membrane"/>
    <property type="evidence" value="ECO:0007669"/>
    <property type="project" value="UniProtKB-SubCell"/>
</dbReference>
<evidence type="ECO:0000256" key="8">
    <source>
        <dbReference type="SAM" id="MobiDB-lite"/>
    </source>
</evidence>
<dbReference type="AlphaFoldDB" id="A0A4Z1E0T3"/>
<evidence type="ECO:0000256" key="7">
    <source>
        <dbReference type="RuleBase" id="RU363032"/>
    </source>
</evidence>